<dbReference type="EMBL" id="LYXU01000002">
    <property type="protein sequence ID" value="OBS25335.1"/>
    <property type="molecule type" value="Genomic_DNA"/>
</dbReference>
<keyword evidence="2" id="KW-1185">Reference proteome</keyword>
<accession>A0A1B8AXS8</accession>
<name>A0A1B8AXS8_FUSPO</name>
<dbReference type="AlphaFoldDB" id="A0A1B8AXS8"/>
<proteinExistence type="predicted"/>
<dbReference type="OMA" id="CKMDEDK"/>
<evidence type="ECO:0000313" key="2">
    <source>
        <dbReference type="Proteomes" id="UP000091967"/>
    </source>
</evidence>
<gene>
    <name evidence="1" type="ORF">FPOA_05868</name>
</gene>
<reference evidence="1 2" key="1">
    <citation type="submission" date="2016-06" db="EMBL/GenBank/DDBJ databases">
        <title>Living apart together: crosstalk between the core and supernumerary genomes in a fungal plant pathogen.</title>
        <authorList>
            <person name="Vanheule A."/>
            <person name="Audenaert K."/>
            <person name="Warris S."/>
            <person name="Van De Geest H."/>
            <person name="Schijlen E."/>
            <person name="Hofte M."/>
            <person name="De Saeger S."/>
            <person name="Haesaert G."/>
            <person name="Waalwijk C."/>
            <person name="Van Der Lee T."/>
        </authorList>
    </citation>
    <scope>NUCLEOTIDE SEQUENCE [LARGE SCALE GENOMIC DNA]</scope>
    <source>
        <strain evidence="1 2">2516</strain>
    </source>
</reference>
<sequence length="384" mass="43892">MSSHYPSRDGESSPYKDDIYLAHFRDGEPSWIHARVLKSWLHLEKRVYKNPDEDWPLCVNFKEFDHHIGHAIIHFLYTGNHRNVEHRGLDYQRELAESIRVYVAAASIELWNLNYHADKEIIRLCDLLSLQNIFDVIDDLRVELDKFEALKEYLQSRMLKGNFGAPGVTTQDALCDLESANSISTLALKTVVLQHQHRMDKDEKKKNATMLDDHASMHIQSQAPDTGVKSGLQSMEYELESLLIKRAEKGRRFTKSDRARMRSLNAEIKRLQALGPVKDITDIERGTENSAKRNTRTSLIEVASRDRSEMVKLFPQTPEDTSKTKRKLDKVAGLKPDHTGAAWLGRKGNSNHFDVDDLESFEDDMSVASDSVLEMTPSSNGSSW</sequence>
<organism evidence="1 2">
    <name type="scientific">Fusarium poae</name>
    <dbReference type="NCBI Taxonomy" id="36050"/>
    <lineage>
        <taxon>Eukaryota</taxon>
        <taxon>Fungi</taxon>
        <taxon>Dikarya</taxon>
        <taxon>Ascomycota</taxon>
        <taxon>Pezizomycotina</taxon>
        <taxon>Sordariomycetes</taxon>
        <taxon>Hypocreomycetidae</taxon>
        <taxon>Hypocreales</taxon>
        <taxon>Nectriaceae</taxon>
        <taxon>Fusarium</taxon>
    </lineage>
</organism>
<dbReference type="STRING" id="36050.A0A1B8AXS8"/>
<evidence type="ECO:0000313" key="1">
    <source>
        <dbReference type="EMBL" id="OBS25335.1"/>
    </source>
</evidence>
<protein>
    <recommendedName>
        <fullName evidence="3">BTB domain-containing protein</fullName>
    </recommendedName>
</protein>
<evidence type="ECO:0008006" key="3">
    <source>
        <dbReference type="Google" id="ProtNLM"/>
    </source>
</evidence>
<dbReference type="Proteomes" id="UP000091967">
    <property type="component" value="Unassembled WGS sequence"/>
</dbReference>
<comment type="caution">
    <text evidence="1">The sequence shown here is derived from an EMBL/GenBank/DDBJ whole genome shotgun (WGS) entry which is preliminary data.</text>
</comment>